<gene>
    <name evidence="4" type="ORF">AAF454_00855</name>
</gene>
<reference evidence="4 5" key="1">
    <citation type="submission" date="2024-04" db="EMBL/GenBank/DDBJ databases">
        <authorList>
            <person name="Wu Y.S."/>
            <person name="Zhang L."/>
        </authorList>
    </citation>
    <scope>NUCLEOTIDE SEQUENCE [LARGE SCALE GENOMIC DNA]</scope>
    <source>
        <strain evidence="4 5">KG-01</strain>
    </source>
</reference>
<evidence type="ECO:0008006" key="6">
    <source>
        <dbReference type="Google" id="ProtNLM"/>
    </source>
</evidence>
<feature type="region of interest" description="Disordered" evidence="2">
    <location>
        <begin position="1"/>
        <end position="45"/>
    </location>
</feature>
<dbReference type="EMBL" id="JBCEWA010000001">
    <property type="protein sequence ID" value="MEL5986966.1"/>
    <property type="molecule type" value="Genomic_DNA"/>
</dbReference>
<keyword evidence="1" id="KW-0175">Coiled coil</keyword>
<dbReference type="RefSeq" id="WP_068455094.1">
    <property type="nucleotide sequence ID" value="NZ_CP147847.1"/>
</dbReference>
<evidence type="ECO:0000256" key="3">
    <source>
        <dbReference type="SAM" id="Phobius"/>
    </source>
</evidence>
<feature type="compositionally biased region" description="Low complexity" evidence="2">
    <location>
        <begin position="13"/>
        <end position="33"/>
    </location>
</feature>
<organism evidence="4 5">
    <name type="scientific">Kurthia gibsonii</name>
    <dbReference type="NCBI Taxonomy" id="33946"/>
    <lineage>
        <taxon>Bacteria</taxon>
        <taxon>Bacillati</taxon>
        <taxon>Bacillota</taxon>
        <taxon>Bacilli</taxon>
        <taxon>Bacillales</taxon>
        <taxon>Caryophanaceae</taxon>
        <taxon>Kurthia</taxon>
    </lineage>
</organism>
<feature type="transmembrane region" description="Helical" evidence="3">
    <location>
        <begin position="49"/>
        <end position="68"/>
    </location>
</feature>
<evidence type="ECO:0000256" key="1">
    <source>
        <dbReference type="SAM" id="Coils"/>
    </source>
</evidence>
<sequence>MAAPQFRPQRDYTQTAPVQPRVQPQQPQKQAPKPSHRPRRRKWTKGEKILTVMMIIVVVATSLVSLNLQSSISQTTIKNVEVDREIKTLQKENEVLENKIAKKSTYEHFLQKAKELGLTPNSDNVKAVTKE</sequence>
<comment type="caution">
    <text evidence="4">The sequence shown here is derived from an EMBL/GenBank/DDBJ whole genome shotgun (WGS) entry which is preliminary data.</text>
</comment>
<evidence type="ECO:0000256" key="2">
    <source>
        <dbReference type="SAM" id="MobiDB-lite"/>
    </source>
</evidence>
<keyword evidence="3" id="KW-1133">Transmembrane helix</keyword>
<feature type="coiled-coil region" evidence="1">
    <location>
        <begin position="72"/>
        <end position="106"/>
    </location>
</feature>
<evidence type="ECO:0000313" key="5">
    <source>
        <dbReference type="Proteomes" id="UP001398420"/>
    </source>
</evidence>
<keyword evidence="3" id="KW-0472">Membrane</keyword>
<evidence type="ECO:0000313" key="4">
    <source>
        <dbReference type="EMBL" id="MEL5986966.1"/>
    </source>
</evidence>
<proteinExistence type="predicted"/>
<name>A0ABU9LJW8_9BACL</name>
<feature type="compositionally biased region" description="Basic residues" evidence="2">
    <location>
        <begin position="34"/>
        <end position="43"/>
    </location>
</feature>
<keyword evidence="3" id="KW-0812">Transmembrane</keyword>
<accession>A0ABU9LJW8</accession>
<keyword evidence="5" id="KW-1185">Reference proteome</keyword>
<protein>
    <recommendedName>
        <fullName evidence="6">Cell division protein FtsL</fullName>
    </recommendedName>
</protein>
<dbReference type="Proteomes" id="UP001398420">
    <property type="component" value="Unassembled WGS sequence"/>
</dbReference>